<gene>
    <name evidence="1" type="ORF">EFP84_12110</name>
</gene>
<dbReference type="RefSeq" id="WP_100737033.1">
    <property type="nucleotide sequence ID" value="NZ_CP033614.1"/>
</dbReference>
<dbReference type="AlphaFoldDB" id="A0A2M9XRK4"/>
<dbReference type="SUPFAM" id="SSF52833">
    <property type="entry name" value="Thioredoxin-like"/>
    <property type="match status" value="1"/>
</dbReference>
<accession>A0A2M9XRK4</accession>
<dbReference type="KEGG" id="lkm:EFP84_12110"/>
<evidence type="ECO:0000313" key="1">
    <source>
        <dbReference type="EMBL" id="AYV56183.1"/>
    </source>
</evidence>
<dbReference type="Gene3D" id="3.40.30.10">
    <property type="entry name" value="Glutaredoxin"/>
    <property type="match status" value="1"/>
</dbReference>
<dbReference type="CDD" id="cd02980">
    <property type="entry name" value="TRX_Fd_family"/>
    <property type="match status" value="1"/>
</dbReference>
<sequence>MSNFYTKHIFVCENVRAEGERVSCGRSGSIQLLASLKKKMKDLPIEGKIRIQRAGCLDRCELGPVQVSYPEGRWFSLRTEEDVDIFLKYYIQSEQIEKIEHLIIKENQ</sequence>
<dbReference type="OrthoDB" id="9800692at2"/>
<evidence type="ECO:0000313" key="2">
    <source>
        <dbReference type="Proteomes" id="UP000276407"/>
    </source>
</evidence>
<organism evidence="1 2">
    <name type="scientific">Leptospira kmetyi</name>
    <dbReference type="NCBI Taxonomy" id="408139"/>
    <lineage>
        <taxon>Bacteria</taxon>
        <taxon>Pseudomonadati</taxon>
        <taxon>Spirochaetota</taxon>
        <taxon>Spirochaetia</taxon>
        <taxon>Leptospirales</taxon>
        <taxon>Leptospiraceae</taxon>
        <taxon>Leptospira</taxon>
    </lineage>
</organism>
<name>A0A2M9XRK4_9LEPT</name>
<proteinExistence type="predicted"/>
<dbReference type="InterPro" id="IPR036249">
    <property type="entry name" value="Thioredoxin-like_sf"/>
</dbReference>
<dbReference type="Proteomes" id="UP000276407">
    <property type="component" value="Chromosome 1"/>
</dbReference>
<protein>
    <submittedName>
        <fullName evidence="1">(2Fe-2S) ferredoxin domain-containing protein</fullName>
    </submittedName>
</protein>
<dbReference type="EMBL" id="CP033614">
    <property type="protein sequence ID" value="AYV56183.1"/>
    <property type="molecule type" value="Genomic_DNA"/>
</dbReference>
<reference evidence="1 2" key="1">
    <citation type="submission" date="2018-11" db="EMBL/GenBank/DDBJ databases">
        <title>Complete genome sequence of Leptospira kmetyi isolate LS 001/16 from soil sample associated with a leptospirosis patient in Kelantan.</title>
        <authorList>
            <person name="Muhammad Yusoff F."/>
            <person name="Muhammad Yusoff S."/>
            <person name="Ahmad M.N."/>
            <person name="Yusof N.Y."/>
            <person name="Aziah I."/>
        </authorList>
    </citation>
    <scope>NUCLEOTIDE SEQUENCE [LARGE SCALE GENOMIC DNA]</scope>
    <source>
        <strain evidence="1 2">LS 001/16</strain>
    </source>
</reference>